<gene>
    <name evidence="2" type="ORF">E2C01_102465</name>
</gene>
<evidence type="ECO:0000256" key="1">
    <source>
        <dbReference type="SAM" id="SignalP"/>
    </source>
</evidence>
<feature type="chain" id="PRO_5022747604" evidence="1">
    <location>
        <begin position="45"/>
        <end position="202"/>
    </location>
</feature>
<comment type="caution">
    <text evidence="2">The sequence shown here is derived from an EMBL/GenBank/DDBJ whole genome shotgun (WGS) entry which is preliminary data.</text>
</comment>
<proteinExistence type="predicted"/>
<sequence>MKDIQILSLSLSLELPLHILLGVRPINLLLWLLLLHDTVFPVDSQDICLATYQLWGRIIYVKLVEQRGCAMGDYMVMASLNLKRQRINPSPTPAATSTHTDLPSLDLKRQRINSPSTVLSLLPTDSPSLCPANCFHFEVTPATNCSGPRSLRPPTLVTSASHPGHSGLPPWSFRPPTLVIPTSQPGHSGASLFTCENMINTV</sequence>
<dbReference type="Proteomes" id="UP000324222">
    <property type="component" value="Unassembled WGS sequence"/>
</dbReference>
<protein>
    <submittedName>
        <fullName evidence="2">Uncharacterized protein</fullName>
    </submittedName>
</protein>
<keyword evidence="1" id="KW-0732">Signal</keyword>
<dbReference type="EMBL" id="VSRR010152272">
    <property type="protein sequence ID" value="MPD06641.1"/>
    <property type="molecule type" value="Genomic_DNA"/>
</dbReference>
<name>A0A5B7KCP3_PORTR</name>
<dbReference type="AlphaFoldDB" id="A0A5B7KCP3"/>
<evidence type="ECO:0000313" key="2">
    <source>
        <dbReference type="EMBL" id="MPD06641.1"/>
    </source>
</evidence>
<evidence type="ECO:0000313" key="3">
    <source>
        <dbReference type="Proteomes" id="UP000324222"/>
    </source>
</evidence>
<keyword evidence="3" id="KW-1185">Reference proteome</keyword>
<accession>A0A5B7KCP3</accession>
<organism evidence="2 3">
    <name type="scientific">Portunus trituberculatus</name>
    <name type="common">Swimming crab</name>
    <name type="synonym">Neptunus trituberculatus</name>
    <dbReference type="NCBI Taxonomy" id="210409"/>
    <lineage>
        <taxon>Eukaryota</taxon>
        <taxon>Metazoa</taxon>
        <taxon>Ecdysozoa</taxon>
        <taxon>Arthropoda</taxon>
        <taxon>Crustacea</taxon>
        <taxon>Multicrustacea</taxon>
        <taxon>Malacostraca</taxon>
        <taxon>Eumalacostraca</taxon>
        <taxon>Eucarida</taxon>
        <taxon>Decapoda</taxon>
        <taxon>Pleocyemata</taxon>
        <taxon>Brachyura</taxon>
        <taxon>Eubrachyura</taxon>
        <taxon>Portunoidea</taxon>
        <taxon>Portunidae</taxon>
        <taxon>Portuninae</taxon>
        <taxon>Portunus</taxon>
    </lineage>
</organism>
<feature type="signal peptide" evidence="1">
    <location>
        <begin position="1"/>
        <end position="44"/>
    </location>
</feature>
<reference evidence="2 3" key="1">
    <citation type="submission" date="2019-05" db="EMBL/GenBank/DDBJ databases">
        <title>Another draft genome of Portunus trituberculatus and its Hox gene families provides insights of decapod evolution.</title>
        <authorList>
            <person name="Jeong J.-H."/>
            <person name="Song I."/>
            <person name="Kim S."/>
            <person name="Choi T."/>
            <person name="Kim D."/>
            <person name="Ryu S."/>
            <person name="Kim W."/>
        </authorList>
    </citation>
    <scope>NUCLEOTIDE SEQUENCE [LARGE SCALE GENOMIC DNA]</scope>
    <source>
        <tissue evidence="2">Muscle</tissue>
    </source>
</reference>